<feature type="compositionally biased region" description="Acidic residues" evidence="1">
    <location>
        <begin position="355"/>
        <end position="372"/>
    </location>
</feature>
<dbReference type="AlphaFoldDB" id="A0ABD3MKR1"/>
<feature type="region of interest" description="Disordered" evidence="1">
    <location>
        <begin position="303"/>
        <end position="334"/>
    </location>
</feature>
<feature type="region of interest" description="Disordered" evidence="1">
    <location>
        <begin position="452"/>
        <end position="473"/>
    </location>
</feature>
<feature type="region of interest" description="Disordered" evidence="1">
    <location>
        <begin position="13"/>
        <end position="47"/>
    </location>
</feature>
<evidence type="ECO:0000256" key="1">
    <source>
        <dbReference type="SAM" id="MobiDB-lite"/>
    </source>
</evidence>
<feature type="region of interest" description="Disordered" evidence="1">
    <location>
        <begin position="351"/>
        <end position="372"/>
    </location>
</feature>
<organism evidence="2 3">
    <name type="scientific">Discostella pseudostelligera</name>
    <dbReference type="NCBI Taxonomy" id="259834"/>
    <lineage>
        <taxon>Eukaryota</taxon>
        <taxon>Sar</taxon>
        <taxon>Stramenopiles</taxon>
        <taxon>Ochrophyta</taxon>
        <taxon>Bacillariophyta</taxon>
        <taxon>Coscinodiscophyceae</taxon>
        <taxon>Thalassiosirophycidae</taxon>
        <taxon>Stephanodiscales</taxon>
        <taxon>Stephanodiscaceae</taxon>
        <taxon>Discostella</taxon>
    </lineage>
</organism>
<reference evidence="2 3" key="1">
    <citation type="submission" date="2024-10" db="EMBL/GenBank/DDBJ databases">
        <title>Updated reference genomes for cyclostephanoid diatoms.</title>
        <authorList>
            <person name="Roberts W.R."/>
            <person name="Alverson A.J."/>
        </authorList>
    </citation>
    <scope>NUCLEOTIDE SEQUENCE [LARGE SCALE GENOMIC DNA]</scope>
    <source>
        <strain evidence="2 3">AJA232-27</strain>
    </source>
</reference>
<evidence type="ECO:0000313" key="2">
    <source>
        <dbReference type="EMBL" id="KAL3761100.1"/>
    </source>
</evidence>
<evidence type="ECO:0000313" key="3">
    <source>
        <dbReference type="Proteomes" id="UP001530293"/>
    </source>
</evidence>
<dbReference type="EMBL" id="JALLBG020000159">
    <property type="protein sequence ID" value="KAL3761100.1"/>
    <property type="molecule type" value="Genomic_DNA"/>
</dbReference>
<proteinExistence type="predicted"/>
<dbReference type="Proteomes" id="UP001530293">
    <property type="component" value="Unassembled WGS sequence"/>
</dbReference>
<feature type="region of interest" description="Disordered" evidence="1">
    <location>
        <begin position="181"/>
        <end position="217"/>
    </location>
</feature>
<comment type="caution">
    <text evidence="2">The sequence shown here is derived from an EMBL/GenBank/DDBJ whole genome shotgun (WGS) entry which is preliminary data.</text>
</comment>
<gene>
    <name evidence="2" type="ORF">ACHAWU_001369</name>
</gene>
<feature type="compositionally biased region" description="Acidic residues" evidence="1">
    <location>
        <begin position="38"/>
        <end position="47"/>
    </location>
</feature>
<accession>A0ABD3MKR1</accession>
<sequence>MSNNGVGVGVGVDGGISGGSVSPNDNPLEIHTHFSGSNDDDDGDDDSFQLQLIETNDDDDKAALLEEEEFAKIASPKVTELLKEQAIVLDELLWNGYYSHDNSSDTDNSENDEGDEDGIDEEWRQLEATQLNLKDELEAATKMYYDNSQYHDSDKSLLDNDDGDCDQSWSDSIHQYYIGSSNSNNSIHHVNDTSPLHSSIKNDDSSPPPPPPPINHSYTLADHARASHISRRESDRGVYTMPFLSRHDLETMDIVSLPEWISRPSSTGGMSSRERELYMKRILDCAVEYIEPMKSKKLRKLFSGWVPGPGEGQSSTRRDGSDDANGQGVAMAAPYRGGDSQRIVAYHSMAQKSNDDDDNENDGDSSCNEDENGYGFEDINGVTYASPSHKQHSILEPLPVRTVTIRIRCDVMCGAVMDALTTSVERIDGEITKRQGGHLRAVLRGRAIRARKPGESENTIPVKNEDEPDDASTITTGFSTILSPLLRSPRTKHDGPSFDILPPYILDAQLVTKKVGKECQRLVLLRIYRMQDVARASAGMGEGDNEEEFDALPPLYFAGEGEEGVDHHDDGGNECIIDLLQESNQSLRSLQEAAALVQRIKAVGGSGFAIDPPQPTYEGDAASISSNSGARSYLKSFGDVITSPIRYLAGMQTSRLSPNTTVMELMSAELLRKLVPSPSVGTVSKSAFDAAKKKSYGVFPALSKEDEPYVKSSWIFLRDCIEELDRRCLAHSTLGMYHSMQGNYTSFQFPPLPTLDGHFIAQINAFCRESMIVFLVKTASELEIYAREFERSCGNLDQLLRPTFDMYRITPPQLPVPVPLTAYPLDFRAPEEICPPWGPDVQASLDGLESIFDQSHVQLSGFECSEKAVSAVVAAFQKQNDVEQGARLGRKNMQVMDRLAKMQAHKRNSIARLRDSYGISSLATKAANEFHALRQRSTNIGSLTDVINSVPDEVPLLICNVLVGNAAGTCYVTHAHVLFSTQLLPVLGGSRIHLFSIMDIEVTINAQSNTLLSPLPASISFTTAVFGSRRSTREEVYNFIPSVGARRFAKFIEVLRDVASENPESLKFSERGGLMYLAA</sequence>
<name>A0ABD3MKR1_9STRA</name>
<keyword evidence="3" id="KW-1185">Reference proteome</keyword>
<protein>
    <submittedName>
        <fullName evidence="2">Uncharacterized protein</fullName>
    </submittedName>
</protein>